<dbReference type="InterPro" id="IPR005891">
    <property type="entry name" value="DevC"/>
</dbReference>
<evidence type="ECO:0000256" key="5">
    <source>
        <dbReference type="ARBA" id="ARBA00022989"/>
    </source>
</evidence>
<feature type="transmembrane region" description="Helical" evidence="7">
    <location>
        <begin position="16"/>
        <end position="38"/>
    </location>
</feature>
<feature type="domain" description="MacB-like periplasmic core" evidence="9">
    <location>
        <begin position="19"/>
        <end position="232"/>
    </location>
</feature>
<protein>
    <submittedName>
        <fullName evidence="10">ABC transporter permease DevC</fullName>
    </submittedName>
</protein>
<evidence type="ECO:0000256" key="1">
    <source>
        <dbReference type="ARBA" id="ARBA00004651"/>
    </source>
</evidence>
<dbReference type="Pfam" id="PF02687">
    <property type="entry name" value="FtsX"/>
    <property type="match status" value="1"/>
</dbReference>
<feature type="transmembrane region" description="Helical" evidence="7">
    <location>
        <begin position="349"/>
        <end position="371"/>
    </location>
</feature>
<keyword evidence="2" id="KW-0813">Transport</keyword>
<evidence type="ECO:0000256" key="3">
    <source>
        <dbReference type="ARBA" id="ARBA00022475"/>
    </source>
</evidence>
<dbReference type="EMBL" id="JAKKUT010000008">
    <property type="protein sequence ID" value="MDG2992242.1"/>
    <property type="molecule type" value="Genomic_DNA"/>
</dbReference>
<dbReference type="InterPro" id="IPR003838">
    <property type="entry name" value="ABC3_permease_C"/>
</dbReference>
<feature type="transmembrane region" description="Helical" evidence="7">
    <location>
        <begin position="316"/>
        <end position="337"/>
    </location>
</feature>
<keyword evidence="11" id="KW-1185">Reference proteome</keyword>
<dbReference type="NCBIfam" id="TIGR01185">
    <property type="entry name" value="devC"/>
    <property type="match status" value="1"/>
</dbReference>
<reference evidence="10" key="1">
    <citation type="journal article" date="2022" name="Genome Biol. Evol.">
        <title>A New Gene Family Diagnostic for Intracellular Biomineralization of Amorphous Ca Carbonates by Cyanobacteria.</title>
        <authorList>
            <person name="Benzerara K."/>
            <person name="Duprat E."/>
            <person name="Bitard-Feildel T."/>
            <person name="Caumes G."/>
            <person name="Cassier-Chauvat C."/>
            <person name="Chauvat F."/>
            <person name="Dezi M."/>
            <person name="Diop S.I."/>
            <person name="Gaschignard G."/>
            <person name="Gorgen S."/>
            <person name="Gugger M."/>
            <person name="Lopez-Garcia P."/>
            <person name="Millet M."/>
            <person name="Skouri-Panet F."/>
            <person name="Moreira D."/>
            <person name="Callebaut I."/>
        </authorList>
    </citation>
    <scope>NUCLEOTIDE SEQUENCE</scope>
    <source>
        <strain evidence="10">G9</strain>
    </source>
</reference>
<evidence type="ECO:0000256" key="6">
    <source>
        <dbReference type="ARBA" id="ARBA00023136"/>
    </source>
</evidence>
<organism evidence="10 11">
    <name type="scientific">Candidatus Synechococcus calcipolaris G9</name>
    <dbReference type="NCBI Taxonomy" id="1497997"/>
    <lineage>
        <taxon>Bacteria</taxon>
        <taxon>Bacillati</taxon>
        <taxon>Cyanobacteriota</taxon>
        <taxon>Cyanophyceae</taxon>
        <taxon>Synechococcales</taxon>
        <taxon>Synechococcaceae</taxon>
        <taxon>Synechococcus</taxon>
    </lineage>
</organism>
<dbReference type="InterPro" id="IPR025857">
    <property type="entry name" value="MacB_PCD"/>
</dbReference>
<feature type="transmembrane region" description="Helical" evidence="7">
    <location>
        <begin position="259"/>
        <end position="283"/>
    </location>
</feature>
<comment type="caution">
    <text evidence="10">The sequence shown here is derived from an EMBL/GenBank/DDBJ whole genome shotgun (WGS) entry which is preliminary data.</text>
</comment>
<evidence type="ECO:0000256" key="4">
    <source>
        <dbReference type="ARBA" id="ARBA00022692"/>
    </source>
</evidence>
<feature type="domain" description="ABC3 transporter permease C-terminal" evidence="8">
    <location>
        <begin position="268"/>
        <end position="375"/>
    </location>
</feature>
<accession>A0ABT6F390</accession>
<keyword evidence="6 7" id="KW-0472">Membrane</keyword>
<sequence length="383" mass="42439">MFAIPLAWLQLIRERIRLIIAVAGIAFAVLLMMMQFGFRDALFEASVRFHETLNADIVLISPESTALIAMKQFPRRRLFQAGGFDGVEAISPLYLDFGLWQNPLDKTTRQLMVIGIDPYANAFTLPGADTWVNTLKLPDYVLFDGDSRLEFGPIPDLFASGEIVTTEVSGRRITVGGIFNMGASFGADGNLITSDLNFLRMFPRRSPGLVDVGLIRVKPGVDAEQLAARMQEVLDNDVLVFTHAQFAEFERTYWENSTAIGFIFTLGALMGFIVGTVIVYQVLYTDVSDHLPEYATLKAMGYKDTYFYGVVMQESLILSCLGYIPGFLVAYAFYGVIQGATSLPVGMTFERALMVFTLTVFMCTLSGAIAMRRVQSADPADIF</sequence>
<keyword evidence="5 7" id="KW-1133">Transmembrane helix</keyword>
<keyword evidence="4 7" id="KW-0812">Transmembrane</keyword>
<dbReference type="InterPro" id="IPR051125">
    <property type="entry name" value="ABC-4/HrtB_transporter"/>
</dbReference>
<evidence type="ECO:0000256" key="7">
    <source>
        <dbReference type="SAM" id="Phobius"/>
    </source>
</evidence>
<dbReference type="RefSeq" id="WP_277868162.1">
    <property type="nucleotide sequence ID" value="NZ_JAKKUT010000008.1"/>
</dbReference>
<reference evidence="10" key="2">
    <citation type="submission" date="2022-01" db="EMBL/GenBank/DDBJ databases">
        <authorList>
            <person name="Zivanovic Y."/>
            <person name="Moreira D."/>
            <person name="Lopez-Garcia P."/>
        </authorList>
    </citation>
    <scope>NUCLEOTIDE SEQUENCE</scope>
    <source>
        <strain evidence="10">G9</strain>
    </source>
</reference>
<proteinExistence type="predicted"/>
<evidence type="ECO:0000313" key="11">
    <source>
        <dbReference type="Proteomes" id="UP001154265"/>
    </source>
</evidence>
<dbReference type="PANTHER" id="PTHR43738">
    <property type="entry name" value="ABC TRANSPORTER, MEMBRANE PROTEIN"/>
    <property type="match status" value="1"/>
</dbReference>
<dbReference type="Proteomes" id="UP001154265">
    <property type="component" value="Unassembled WGS sequence"/>
</dbReference>
<dbReference type="Pfam" id="PF12704">
    <property type="entry name" value="MacB_PCD"/>
    <property type="match status" value="1"/>
</dbReference>
<evidence type="ECO:0000259" key="9">
    <source>
        <dbReference type="Pfam" id="PF12704"/>
    </source>
</evidence>
<gene>
    <name evidence="10" type="primary">devC</name>
    <name evidence="10" type="ORF">L3556_15085</name>
</gene>
<comment type="subcellular location">
    <subcellularLocation>
        <location evidence="1">Cell membrane</location>
        <topology evidence="1">Multi-pass membrane protein</topology>
    </subcellularLocation>
</comment>
<keyword evidence="3" id="KW-1003">Cell membrane</keyword>
<evidence type="ECO:0000256" key="2">
    <source>
        <dbReference type="ARBA" id="ARBA00022448"/>
    </source>
</evidence>
<name>A0ABT6F390_9SYNE</name>
<evidence type="ECO:0000259" key="8">
    <source>
        <dbReference type="Pfam" id="PF02687"/>
    </source>
</evidence>
<dbReference type="PANTHER" id="PTHR43738:SF1">
    <property type="entry name" value="HEMIN TRANSPORT SYSTEM PERMEASE PROTEIN HRTB-RELATED"/>
    <property type="match status" value="1"/>
</dbReference>
<dbReference type="PIRSF" id="PIRSF031773">
    <property type="entry name" value="DevC"/>
    <property type="match status" value="1"/>
</dbReference>
<evidence type="ECO:0000313" key="10">
    <source>
        <dbReference type="EMBL" id="MDG2992242.1"/>
    </source>
</evidence>